<evidence type="ECO:0000259" key="1">
    <source>
        <dbReference type="Pfam" id="PF16798"/>
    </source>
</evidence>
<gene>
    <name evidence="2" type="ORF">ABR82_02555</name>
</gene>
<protein>
    <recommendedName>
        <fullName evidence="1">DUF5069 domain-containing protein</fullName>
    </recommendedName>
</protein>
<dbReference type="InterPro" id="IPR031849">
    <property type="entry name" value="DUF5069"/>
</dbReference>
<sequence length="138" mass="16091">MVGLRGPREEVAGLVYFGRMVDKVRLERAGKLPEEYRANLGQAFDRACCEFLGVDYEKLRGRVGEGGTDEEILQWCEGEGRRRDAGERKIWSEYLSKRGWRDEMADRLIFRKKEAGWEGRGEIQTFFDYIDADEGRSW</sequence>
<dbReference type="EMBL" id="LIBO01000337">
    <property type="protein sequence ID" value="KRO59956.1"/>
    <property type="molecule type" value="Genomic_DNA"/>
</dbReference>
<dbReference type="Pfam" id="PF16798">
    <property type="entry name" value="DUF5069"/>
    <property type="match status" value="1"/>
</dbReference>
<evidence type="ECO:0000313" key="3">
    <source>
        <dbReference type="Proteomes" id="UP000051269"/>
    </source>
</evidence>
<dbReference type="Proteomes" id="UP000051269">
    <property type="component" value="Unassembled WGS sequence"/>
</dbReference>
<accession>A0A0R2RBW6</accession>
<reference evidence="2 3" key="1">
    <citation type="submission" date="2015-10" db="EMBL/GenBank/DDBJ databases">
        <title>Metagenome-Assembled Genomes uncover a global brackish microbiome.</title>
        <authorList>
            <person name="Hugerth L.W."/>
            <person name="Larsson J."/>
            <person name="Alneberg J."/>
            <person name="Lindh M.V."/>
            <person name="Legrand C."/>
            <person name="Pinhassi J."/>
            <person name="Andersson A.F."/>
        </authorList>
    </citation>
    <scope>NUCLEOTIDE SEQUENCE [LARGE SCALE GENOMIC DNA]</scope>
    <source>
        <strain evidence="2">BACL18 MAG-120507-bin52</strain>
    </source>
</reference>
<dbReference type="AlphaFoldDB" id="A0A0R2RBW6"/>
<comment type="caution">
    <text evidence="2">The sequence shown here is derived from an EMBL/GenBank/DDBJ whole genome shotgun (WGS) entry which is preliminary data.</text>
</comment>
<evidence type="ECO:0000313" key="2">
    <source>
        <dbReference type="EMBL" id="KRO59956.1"/>
    </source>
</evidence>
<proteinExistence type="predicted"/>
<feature type="domain" description="DUF5069" evidence="1">
    <location>
        <begin position="4"/>
        <end position="136"/>
    </location>
</feature>
<name>A0A0R2RBW6_9BACT</name>
<organism evidence="2 3">
    <name type="scientific">Verrucomicrobia subdivision 6 bacterium BACL9 MAG-120507-bin52</name>
    <dbReference type="NCBI Taxonomy" id="1655590"/>
    <lineage>
        <taxon>Bacteria</taxon>
        <taxon>Pseudomonadati</taxon>
        <taxon>Verrucomicrobiota</taxon>
        <taxon>Verrucomicrobiia</taxon>
        <taxon>Verrucomicrobiales</taxon>
        <taxon>Verrucomicrobia subdivision 6</taxon>
    </lineage>
</organism>